<comment type="pathway">
    <text evidence="2 9">Amino-acid biosynthesis; L-tryptophan biosynthesis; L-tryptophan from chorismate: step 3/5.</text>
</comment>
<dbReference type="HAMAP" id="MF_00135">
    <property type="entry name" value="PRAI"/>
    <property type="match status" value="1"/>
</dbReference>
<evidence type="ECO:0000256" key="6">
    <source>
        <dbReference type="ARBA" id="ARBA00022822"/>
    </source>
</evidence>
<evidence type="ECO:0000256" key="8">
    <source>
        <dbReference type="ARBA" id="ARBA00023235"/>
    </source>
</evidence>
<evidence type="ECO:0000256" key="5">
    <source>
        <dbReference type="ARBA" id="ARBA00022605"/>
    </source>
</evidence>
<dbReference type="Pfam" id="PF00697">
    <property type="entry name" value="PRAI"/>
    <property type="match status" value="1"/>
</dbReference>
<evidence type="ECO:0000256" key="7">
    <source>
        <dbReference type="ARBA" id="ARBA00023141"/>
    </source>
</evidence>
<sequence length="203" mass="22539">MTTKLKICGIRSVAEIEALGDLAIDYFGCIFAENSKRYVNVALATDIVKKIHQAGKQAVGVFVDMPLQVVQQTIAATKIDIVQLHGSESPLYCQTLQQEGITLWKAFPVWDTLPDISAYLPYIQHPLFDTKGANKGGNGIAFRWEVLKGMSAYSFVLAGGIEENNLQEALSYQPAILDVNSKVEVNDRKNRRLIERLIEKLAN</sequence>
<dbReference type="SUPFAM" id="SSF51366">
    <property type="entry name" value="Ribulose-phoshate binding barrel"/>
    <property type="match status" value="1"/>
</dbReference>
<organism evidence="11 12">
    <name type="scientific">Capnocytophaga leadbetteri</name>
    <dbReference type="NCBI Taxonomy" id="327575"/>
    <lineage>
        <taxon>Bacteria</taxon>
        <taxon>Pseudomonadati</taxon>
        <taxon>Bacteroidota</taxon>
        <taxon>Flavobacteriia</taxon>
        <taxon>Flavobacteriales</taxon>
        <taxon>Flavobacteriaceae</taxon>
        <taxon>Capnocytophaga</taxon>
    </lineage>
</organism>
<proteinExistence type="inferred from homology"/>
<dbReference type="AlphaFoldDB" id="A0A250F8J3"/>
<evidence type="ECO:0000313" key="11">
    <source>
        <dbReference type="EMBL" id="ATA81440.1"/>
    </source>
</evidence>
<evidence type="ECO:0000256" key="4">
    <source>
        <dbReference type="ARBA" id="ARBA00022272"/>
    </source>
</evidence>
<dbReference type="GO" id="GO:0000162">
    <property type="term" value="P:L-tryptophan biosynthetic process"/>
    <property type="evidence" value="ECO:0007669"/>
    <property type="project" value="UniProtKB-UniRule"/>
</dbReference>
<dbReference type="InterPro" id="IPR044643">
    <property type="entry name" value="TrpF_fam"/>
</dbReference>
<dbReference type="KEGG" id="clk:CGC53_03285"/>
<evidence type="ECO:0000259" key="10">
    <source>
        <dbReference type="Pfam" id="PF00697"/>
    </source>
</evidence>
<dbReference type="PANTHER" id="PTHR42894:SF1">
    <property type="entry name" value="N-(5'-PHOSPHORIBOSYL)ANTHRANILATE ISOMERASE"/>
    <property type="match status" value="1"/>
</dbReference>
<dbReference type="PANTHER" id="PTHR42894">
    <property type="entry name" value="N-(5'-PHOSPHORIBOSYL)ANTHRANILATE ISOMERASE"/>
    <property type="match status" value="1"/>
</dbReference>
<gene>
    <name evidence="9" type="primary">trpF</name>
    <name evidence="11" type="ORF">CGC53_03285</name>
</gene>
<evidence type="ECO:0000256" key="3">
    <source>
        <dbReference type="ARBA" id="ARBA00012572"/>
    </source>
</evidence>
<keyword evidence="8 9" id="KW-0413">Isomerase</keyword>
<evidence type="ECO:0000256" key="9">
    <source>
        <dbReference type="HAMAP-Rule" id="MF_00135"/>
    </source>
</evidence>
<dbReference type="UniPathway" id="UPA00035">
    <property type="reaction ID" value="UER00042"/>
</dbReference>
<dbReference type="Proteomes" id="UP000217276">
    <property type="component" value="Chromosome"/>
</dbReference>
<evidence type="ECO:0000256" key="2">
    <source>
        <dbReference type="ARBA" id="ARBA00004664"/>
    </source>
</evidence>
<name>A0A250F8J3_9FLAO</name>
<feature type="domain" description="N-(5'phosphoribosyl) anthranilate isomerase (PRAI)" evidence="10">
    <location>
        <begin position="5"/>
        <end position="199"/>
    </location>
</feature>
<dbReference type="InterPro" id="IPR011060">
    <property type="entry name" value="RibuloseP-bd_barrel"/>
</dbReference>
<reference evidence="12" key="1">
    <citation type="submission" date="2017-06" db="EMBL/GenBank/DDBJ databases">
        <title>Capnocytophaga spp. assemblies.</title>
        <authorList>
            <person name="Gulvik C.A."/>
        </authorList>
    </citation>
    <scope>NUCLEOTIDE SEQUENCE [LARGE SCALE GENOMIC DNA]</scope>
    <source>
        <strain evidence="12">H6253</strain>
    </source>
</reference>
<dbReference type="CDD" id="cd00405">
    <property type="entry name" value="PRAI"/>
    <property type="match status" value="1"/>
</dbReference>
<keyword evidence="12" id="KW-1185">Reference proteome</keyword>
<dbReference type="InterPro" id="IPR001240">
    <property type="entry name" value="PRAI_dom"/>
</dbReference>
<dbReference type="RefSeq" id="WP_095913305.1">
    <property type="nucleotide sequence ID" value="NZ_CAUUPF010000024.1"/>
</dbReference>
<protein>
    <recommendedName>
        <fullName evidence="4 9">N-(5'-phosphoribosyl)anthranilate isomerase</fullName>
        <shortName evidence="9">PRAI</shortName>
        <ecNumber evidence="3 9">5.3.1.24</ecNumber>
    </recommendedName>
</protein>
<keyword evidence="7 9" id="KW-0057">Aromatic amino acid biosynthesis</keyword>
<dbReference type="Gene3D" id="3.20.20.70">
    <property type="entry name" value="Aldolase class I"/>
    <property type="match status" value="1"/>
</dbReference>
<dbReference type="InterPro" id="IPR013785">
    <property type="entry name" value="Aldolase_TIM"/>
</dbReference>
<comment type="similarity">
    <text evidence="9">Belongs to the TrpF family.</text>
</comment>
<dbReference type="EMBL" id="CP022384">
    <property type="protein sequence ID" value="ATA81440.1"/>
    <property type="molecule type" value="Genomic_DNA"/>
</dbReference>
<accession>A0A250F8J3</accession>
<keyword evidence="6 9" id="KW-0822">Tryptophan biosynthesis</keyword>
<dbReference type="GO" id="GO:0004640">
    <property type="term" value="F:phosphoribosylanthranilate isomerase activity"/>
    <property type="evidence" value="ECO:0007669"/>
    <property type="project" value="UniProtKB-UniRule"/>
</dbReference>
<dbReference type="EC" id="5.3.1.24" evidence="3 9"/>
<comment type="catalytic activity">
    <reaction evidence="1 9">
        <text>N-(5-phospho-beta-D-ribosyl)anthranilate = 1-(2-carboxyphenylamino)-1-deoxy-D-ribulose 5-phosphate</text>
        <dbReference type="Rhea" id="RHEA:21540"/>
        <dbReference type="ChEBI" id="CHEBI:18277"/>
        <dbReference type="ChEBI" id="CHEBI:58613"/>
        <dbReference type="EC" id="5.3.1.24"/>
    </reaction>
</comment>
<evidence type="ECO:0000313" key="12">
    <source>
        <dbReference type="Proteomes" id="UP000217276"/>
    </source>
</evidence>
<evidence type="ECO:0000256" key="1">
    <source>
        <dbReference type="ARBA" id="ARBA00001164"/>
    </source>
</evidence>
<keyword evidence="5 9" id="KW-0028">Amino-acid biosynthesis</keyword>